<name>L9YX25_9EURY</name>
<reference evidence="1 2" key="1">
    <citation type="journal article" date="2014" name="PLoS Genet.">
        <title>Phylogenetically driven sequencing of extremely halophilic archaea reveals strategies for static and dynamic osmo-response.</title>
        <authorList>
            <person name="Becker E.A."/>
            <person name="Seitzer P.M."/>
            <person name="Tritt A."/>
            <person name="Larsen D."/>
            <person name="Krusor M."/>
            <person name="Yao A.I."/>
            <person name="Wu D."/>
            <person name="Madern D."/>
            <person name="Eisen J.A."/>
            <person name="Darling A.E."/>
            <person name="Facciotti M.T."/>
        </authorList>
    </citation>
    <scope>NUCLEOTIDE SEQUENCE [LARGE SCALE GENOMIC DNA]</scope>
    <source>
        <strain evidence="1 2">DSM 3751</strain>
    </source>
</reference>
<protein>
    <recommendedName>
        <fullName evidence="3">Haloacid dehalogenase</fullName>
    </recommendedName>
</protein>
<evidence type="ECO:0008006" key="3">
    <source>
        <dbReference type="Google" id="ProtNLM"/>
    </source>
</evidence>
<evidence type="ECO:0000313" key="1">
    <source>
        <dbReference type="EMBL" id="ELY78221.1"/>
    </source>
</evidence>
<dbReference type="AlphaFoldDB" id="L9YX25"/>
<dbReference type="Proteomes" id="UP000011618">
    <property type="component" value="Unassembled WGS sequence"/>
</dbReference>
<evidence type="ECO:0000313" key="2">
    <source>
        <dbReference type="Proteomes" id="UP000011618"/>
    </source>
</evidence>
<sequence length="30" mass="3474">MSRIEAVLFDFDGTRLRDERRSADSARSES</sequence>
<accession>L9YX25</accession>
<organism evidence="1 2">
    <name type="scientific">Natrinema pallidum DSM 3751</name>
    <dbReference type="NCBI Taxonomy" id="1227495"/>
    <lineage>
        <taxon>Archaea</taxon>
        <taxon>Methanobacteriati</taxon>
        <taxon>Methanobacteriota</taxon>
        <taxon>Stenosarchaea group</taxon>
        <taxon>Halobacteria</taxon>
        <taxon>Halobacteriales</taxon>
        <taxon>Natrialbaceae</taxon>
        <taxon>Natrinema</taxon>
    </lineage>
</organism>
<comment type="caution">
    <text evidence="1">The sequence shown here is derived from an EMBL/GenBank/DDBJ whole genome shotgun (WGS) entry which is preliminary data.</text>
</comment>
<dbReference type="EMBL" id="AOII01000046">
    <property type="protein sequence ID" value="ELY78221.1"/>
    <property type="molecule type" value="Genomic_DNA"/>
</dbReference>
<proteinExistence type="predicted"/>
<gene>
    <name evidence="1" type="ORF">C487_09344</name>
</gene>